<accession>A0A7C2K1D4</accession>
<evidence type="ECO:0000256" key="4">
    <source>
        <dbReference type="ARBA" id="ARBA00022576"/>
    </source>
</evidence>
<dbReference type="GO" id="GO:0006564">
    <property type="term" value="P:L-serine biosynthetic process"/>
    <property type="evidence" value="ECO:0007669"/>
    <property type="project" value="UniProtKB-UniRule"/>
</dbReference>
<dbReference type="PIRSF" id="PIRSF000525">
    <property type="entry name" value="SerC"/>
    <property type="match status" value="1"/>
</dbReference>
<keyword evidence="8 12" id="KW-0664">Pyridoxine biosynthesis</keyword>
<dbReference type="AlphaFoldDB" id="A0A7C2K1D4"/>
<dbReference type="FunFam" id="3.90.1150.10:FF:000006">
    <property type="entry name" value="Phosphoserine aminotransferase"/>
    <property type="match status" value="1"/>
</dbReference>
<dbReference type="InterPro" id="IPR015424">
    <property type="entry name" value="PyrdxlP-dep_Trfase"/>
</dbReference>
<evidence type="ECO:0000313" key="14">
    <source>
        <dbReference type="EMBL" id="HEN16762.1"/>
    </source>
</evidence>
<dbReference type="NCBIfam" id="NF003764">
    <property type="entry name" value="PRK05355.1"/>
    <property type="match status" value="1"/>
</dbReference>
<dbReference type="GO" id="GO:0008615">
    <property type="term" value="P:pyridoxine biosynthetic process"/>
    <property type="evidence" value="ECO:0007669"/>
    <property type="project" value="UniProtKB-UniRule"/>
</dbReference>
<comment type="subcellular location">
    <subcellularLocation>
        <location evidence="12">Cytoplasm</location>
    </subcellularLocation>
</comment>
<comment type="catalytic activity">
    <reaction evidence="11 12">
        <text>O-phospho-L-serine + 2-oxoglutarate = 3-phosphooxypyruvate + L-glutamate</text>
        <dbReference type="Rhea" id="RHEA:14329"/>
        <dbReference type="ChEBI" id="CHEBI:16810"/>
        <dbReference type="ChEBI" id="CHEBI:18110"/>
        <dbReference type="ChEBI" id="CHEBI:29985"/>
        <dbReference type="ChEBI" id="CHEBI:57524"/>
        <dbReference type="EC" id="2.6.1.52"/>
    </reaction>
</comment>
<proteinExistence type="inferred from homology"/>
<comment type="caution">
    <text evidence="12">Lacks conserved residue(s) required for the propagation of feature annotation.</text>
</comment>
<feature type="binding site" evidence="12">
    <location>
        <begin position="77"/>
        <end position="78"/>
    </location>
    <ligand>
        <name>pyridoxal 5'-phosphate</name>
        <dbReference type="ChEBI" id="CHEBI:597326"/>
    </ligand>
</feature>
<dbReference type="GO" id="GO:0005737">
    <property type="term" value="C:cytoplasm"/>
    <property type="evidence" value="ECO:0007669"/>
    <property type="project" value="UniProtKB-SubCell"/>
</dbReference>
<gene>
    <name evidence="12 14" type="primary">serC</name>
    <name evidence="14" type="ORF">ENQ76_14975</name>
</gene>
<feature type="domain" description="Aminotransferase class V" evidence="13">
    <location>
        <begin position="5"/>
        <end position="348"/>
    </location>
</feature>
<protein>
    <recommendedName>
        <fullName evidence="12">Phosphoserine aminotransferase</fullName>
        <ecNumber evidence="12">2.6.1.52</ecNumber>
    </recommendedName>
    <alternativeName>
        <fullName evidence="12">Phosphohydroxythreonine aminotransferase</fullName>
        <shortName evidence="12">PSAT</shortName>
    </alternativeName>
</protein>
<dbReference type="InterPro" id="IPR015421">
    <property type="entry name" value="PyrdxlP-dep_Trfase_major"/>
</dbReference>
<dbReference type="PANTHER" id="PTHR43247">
    <property type="entry name" value="PHOSPHOSERINE AMINOTRANSFERASE"/>
    <property type="match status" value="1"/>
</dbReference>
<evidence type="ECO:0000256" key="10">
    <source>
        <dbReference type="ARBA" id="ARBA00047630"/>
    </source>
</evidence>
<dbReference type="NCBIfam" id="TIGR01364">
    <property type="entry name" value="serC_1"/>
    <property type="match status" value="1"/>
</dbReference>
<sequence length="361" mass="39313">MTRRIWNFSAGPAVMPEPVLLEARENLLSLGSTGIGIMEHSHRGKAFLKVYEETEALCRSVGGIPDNYRVLFLQGGASLQFSMVPMNFLPADATADYLITGAWSEKAKEEAVRFGKVHDACSSQDRNYCYIPKTCTFSAKPAYVHFTSNNTIFGTQWRTEPAVPAGADLICDASSDIFSRPLDISKYALIYAGAQKNLGPSGVTLVIIRDDLVERGPKSLPAMLQYRTHAKNDSMYNTPPTFAIYCVGLVLKWIQSEGGLAAIGERNARKAAKLYAHLDQSRLFKPTADADSRSQMKVTFVTGNADLDAKFCSAATAAGFDGLKGHRSVGGMRASIYNAFPEAGVDALIAFLSQFEREHAA</sequence>
<feature type="binding site" evidence="12">
    <location>
        <position position="103"/>
    </location>
    <ligand>
        <name>pyridoxal 5'-phosphate</name>
        <dbReference type="ChEBI" id="CHEBI:597326"/>
    </ligand>
</feature>
<dbReference type="Pfam" id="PF00266">
    <property type="entry name" value="Aminotran_5"/>
    <property type="match status" value="1"/>
</dbReference>
<evidence type="ECO:0000256" key="9">
    <source>
        <dbReference type="ARBA" id="ARBA00023299"/>
    </source>
</evidence>
<dbReference type="PANTHER" id="PTHR43247:SF1">
    <property type="entry name" value="PHOSPHOSERINE AMINOTRANSFERASE"/>
    <property type="match status" value="1"/>
</dbReference>
<evidence type="ECO:0000256" key="7">
    <source>
        <dbReference type="ARBA" id="ARBA00022898"/>
    </source>
</evidence>
<dbReference type="InterPro" id="IPR015422">
    <property type="entry name" value="PyrdxlP-dep_Trfase_small"/>
</dbReference>
<evidence type="ECO:0000256" key="3">
    <source>
        <dbReference type="ARBA" id="ARBA00006904"/>
    </source>
</evidence>
<dbReference type="SUPFAM" id="SSF53383">
    <property type="entry name" value="PLP-dependent transferases"/>
    <property type="match status" value="1"/>
</dbReference>
<dbReference type="InterPro" id="IPR000192">
    <property type="entry name" value="Aminotrans_V_dom"/>
</dbReference>
<dbReference type="FunFam" id="3.40.640.10:FF:000010">
    <property type="entry name" value="Phosphoserine aminotransferase"/>
    <property type="match status" value="1"/>
</dbReference>
<dbReference type="HAMAP" id="MF_00160">
    <property type="entry name" value="SerC_aminotrans_5"/>
    <property type="match status" value="1"/>
</dbReference>
<dbReference type="InterPro" id="IPR022278">
    <property type="entry name" value="Pser_aminoTfrase"/>
</dbReference>
<keyword evidence="12" id="KW-0963">Cytoplasm</keyword>
<comment type="pathway">
    <text evidence="2 12">Amino-acid biosynthesis; L-serine biosynthesis; L-serine from 3-phospho-D-glycerate: step 2/3.</text>
</comment>
<keyword evidence="7 12" id="KW-0663">Pyridoxal phosphate</keyword>
<dbReference type="GO" id="GO:0004648">
    <property type="term" value="F:O-phospho-L-serine:2-oxoglutarate aminotransferase activity"/>
    <property type="evidence" value="ECO:0007669"/>
    <property type="project" value="UniProtKB-UniRule"/>
</dbReference>
<dbReference type="Gene3D" id="3.90.1150.10">
    <property type="entry name" value="Aspartate Aminotransferase, domain 1"/>
    <property type="match status" value="1"/>
</dbReference>
<name>A0A7C2K1D4_9PLAN</name>
<evidence type="ECO:0000256" key="2">
    <source>
        <dbReference type="ARBA" id="ARBA00005099"/>
    </source>
</evidence>
<feature type="binding site" evidence="12">
    <location>
        <begin position="237"/>
        <end position="238"/>
    </location>
    <ligand>
        <name>pyridoxal 5'-phosphate</name>
        <dbReference type="ChEBI" id="CHEBI:597326"/>
    </ligand>
</feature>
<feature type="binding site" evidence="12">
    <location>
        <position position="151"/>
    </location>
    <ligand>
        <name>pyridoxal 5'-phosphate</name>
        <dbReference type="ChEBI" id="CHEBI:597326"/>
    </ligand>
</feature>
<feature type="binding site" evidence="12">
    <location>
        <position position="195"/>
    </location>
    <ligand>
        <name>pyridoxal 5'-phosphate</name>
        <dbReference type="ChEBI" id="CHEBI:597326"/>
    </ligand>
</feature>
<comment type="similarity">
    <text evidence="3 12">Belongs to the class-V pyridoxal-phosphate-dependent aminotransferase family. SerC subfamily.</text>
</comment>
<evidence type="ECO:0000259" key="13">
    <source>
        <dbReference type="Pfam" id="PF00266"/>
    </source>
</evidence>
<feature type="binding site" evidence="12">
    <location>
        <position position="172"/>
    </location>
    <ligand>
        <name>pyridoxal 5'-phosphate</name>
        <dbReference type="ChEBI" id="CHEBI:597326"/>
    </ligand>
</feature>
<evidence type="ECO:0000256" key="8">
    <source>
        <dbReference type="ARBA" id="ARBA00023096"/>
    </source>
</evidence>
<comment type="cofactor">
    <cofactor evidence="12">
        <name>pyridoxal 5'-phosphate</name>
        <dbReference type="ChEBI" id="CHEBI:597326"/>
    </cofactor>
    <text evidence="12">Binds 1 pyridoxal phosphate per subunit.</text>
</comment>
<dbReference type="UniPathway" id="UPA00244">
    <property type="reaction ID" value="UER00311"/>
</dbReference>
<keyword evidence="4 12" id="KW-0032">Aminotransferase</keyword>
<comment type="catalytic activity">
    <reaction evidence="10 12">
        <text>4-(phosphooxy)-L-threonine + 2-oxoglutarate = (R)-3-hydroxy-2-oxo-4-phosphooxybutanoate + L-glutamate</text>
        <dbReference type="Rhea" id="RHEA:16573"/>
        <dbReference type="ChEBI" id="CHEBI:16810"/>
        <dbReference type="ChEBI" id="CHEBI:29985"/>
        <dbReference type="ChEBI" id="CHEBI:58452"/>
        <dbReference type="ChEBI" id="CHEBI:58538"/>
        <dbReference type="EC" id="2.6.1.52"/>
    </reaction>
</comment>
<dbReference type="EMBL" id="DSOK01000411">
    <property type="protein sequence ID" value="HEN16762.1"/>
    <property type="molecule type" value="Genomic_DNA"/>
</dbReference>
<reference evidence="14" key="1">
    <citation type="journal article" date="2020" name="mSystems">
        <title>Genome- and Community-Level Interaction Insights into Carbon Utilization and Element Cycling Functions of Hydrothermarchaeota in Hydrothermal Sediment.</title>
        <authorList>
            <person name="Zhou Z."/>
            <person name="Liu Y."/>
            <person name="Xu W."/>
            <person name="Pan J."/>
            <person name="Luo Z.H."/>
            <person name="Li M."/>
        </authorList>
    </citation>
    <scope>NUCLEOTIDE SEQUENCE [LARGE SCALE GENOMIC DNA]</scope>
    <source>
        <strain evidence="14">SpSt-339</strain>
    </source>
</reference>
<evidence type="ECO:0000256" key="12">
    <source>
        <dbReference type="HAMAP-Rule" id="MF_00160"/>
    </source>
</evidence>
<evidence type="ECO:0000256" key="5">
    <source>
        <dbReference type="ARBA" id="ARBA00022605"/>
    </source>
</evidence>
<organism evidence="14">
    <name type="scientific">Schlesneria paludicola</name>
    <dbReference type="NCBI Taxonomy" id="360056"/>
    <lineage>
        <taxon>Bacteria</taxon>
        <taxon>Pseudomonadati</taxon>
        <taxon>Planctomycetota</taxon>
        <taxon>Planctomycetia</taxon>
        <taxon>Planctomycetales</taxon>
        <taxon>Planctomycetaceae</taxon>
        <taxon>Schlesneria</taxon>
    </lineage>
</organism>
<feature type="modified residue" description="N6-(pyridoxal phosphate)lysine" evidence="12">
    <location>
        <position position="196"/>
    </location>
</feature>
<dbReference type="GO" id="GO:0030170">
    <property type="term" value="F:pyridoxal phosphate binding"/>
    <property type="evidence" value="ECO:0007669"/>
    <property type="project" value="UniProtKB-UniRule"/>
</dbReference>
<dbReference type="UniPathway" id="UPA00135">
    <property type="reaction ID" value="UER00197"/>
</dbReference>
<keyword evidence="6 12" id="KW-0808">Transferase</keyword>
<evidence type="ECO:0000256" key="11">
    <source>
        <dbReference type="ARBA" id="ARBA00049007"/>
    </source>
</evidence>
<comment type="pathway">
    <text evidence="1 12">Cofactor biosynthesis; pyridoxine 5'-phosphate biosynthesis; pyridoxine 5'-phosphate from D-erythrose 4-phosphate: step 3/5.</text>
</comment>
<comment type="caution">
    <text evidence="14">The sequence shown here is derived from an EMBL/GenBank/DDBJ whole genome shotgun (WGS) entry which is preliminary data.</text>
</comment>
<comment type="function">
    <text evidence="12">Catalyzes the reversible conversion of 3-phosphohydroxypyruvate to phosphoserine and of 3-hydroxy-2-oxo-4-phosphonooxybutanoate to phosphohydroxythreonine.</text>
</comment>
<evidence type="ECO:0000256" key="1">
    <source>
        <dbReference type="ARBA" id="ARBA00004915"/>
    </source>
</evidence>
<feature type="binding site" evidence="12">
    <location>
        <position position="43"/>
    </location>
    <ligand>
        <name>L-glutamate</name>
        <dbReference type="ChEBI" id="CHEBI:29985"/>
    </ligand>
</feature>
<dbReference type="Gene3D" id="3.40.640.10">
    <property type="entry name" value="Type I PLP-dependent aspartate aminotransferase-like (Major domain)"/>
    <property type="match status" value="1"/>
</dbReference>
<comment type="subunit">
    <text evidence="12">Homodimer.</text>
</comment>
<dbReference type="EC" id="2.6.1.52" evidence="12"/>
<evidence type="ECO:0000256" key="6">
    <source>
        <dbReference type="ARBA" id="ARBA00022679"/>
    </source>
</evidence>
<keyword evidence="5 12" id="KW-0028">Amino-acid biosynthesis</keyword>
<keyword evidence="9 12" id="KW-0718">Serine biosynthesis</keyword>